<organism evidence="2 3">
    <name type="scientific">Hibiscus sabdariffa</name>
    <name type="common">roselle</name>
    <dbReference type="NCBI Taxonomy" id="183260"/>
    <lineage>
        <taxon>Eukaryota</taxon>
        <taxon>Viridiplantae</taxon>
        <taxon>Streptophyta</taxon>
        <taxon>Embryophyta</taxon>
        <taxon>Tracheophyta</taxon>
        <taxon>Spermatophyta</taxon>
        <taxon>Magnoliopsida</taxon>
        <taxon>eudicotyledons</taxon>
        <taxon>Gunneridae</taxon>
        <taxon>Pentapetalae</taxon>
        <taxon>rosids</taxon>
        <taxon>malvids</taxon>
        <taxon>Malvales</taxon>
        <taxon>Malvaceae</taxon>
        <taxon>Malvoideae</taxon>
        <taxon>Hibiscus</taxon>
    </lineage>
</organism>
<evidence type="ECO:0000313" key="2">
    <source>
        <dbReference type="EMBL" id="KAK8563417.1"/>
    </source>
</evidence>
<accession>A0ABR2EQI0</accession>
<protein>
    <submittedName>
        <fullName evidence="2">Uncharacterized protein</fullName>
    </submittedName>
</protein>
<feature type="region of interest" description="Disordered" evidence="1">
    <location>
        <begin position="36"/>
        <end position="81"/>
    </location>
</feature>
<name>A0ABR2EQI0_9ROSI</name>
<reference evidence="2 3" key="1">
    <citation type="journal article" date="2024" name="G3 (Bethesda)">
        <title>Genome assembly of Hibiscus sabdariffa L. provides insights into metabolisms of medicinal natural products.</title>
        <authorList>
            <person name="Kim T."/>
        </authorList>
    </citation>
    <scope>NUCLEOTIDE SEQUENCE [LARGE SCALE GENOMIC DNA]</scope>
    <source>
        <strain evidence="2">TK-2024</strain>
        <tissue evidence="2">Old leaves</tissue>
    </source>
</reference>
<dbReference type="Proteomes" id="UP001472677">
    <property type="component" value="Unassembled WGS sequence"/>
</dbReference>
<feature type="compositionally biased region" description="Polar residues" evidence="1">
    <location>
        <begin position="67"/>
        <end position="81"/>
    </location>
</feature>
<gene>
    <name evidence="2" type="ORF">V6N12_035565</name>
</gene>
<dbReference type="EMBL" id="JBBPBM010000011">
    <property type="protein sequence ID" value="KAK8563417.1"/>
    <property type="molecule type" value="Genomic_DNA"/>
</dbReference>
<keyword evidence="3" id="KW-1185">Reference proteome</keyword>
<sequence length="81" mass="9199">MQKSRSRSILELMWEDRNQHIQESLRPTDACLYQHTRDSQGRRVDDSYEEHASTSLGSDKIDRNIATAESSPASSSNGNFV</sequence>
<evidence type="ECO:0000256" key="1">
    <source>
        <dbReference type="SAM" id="MobiDB-lite"/>
    </source>
</evidence>
<feature type="compositionally biased region" description="Basic and acidic residues" evidence="1">
    <location>
        <begin position="36"/>
        <end position="52"/>
    </location>
</feature>
<proteinExistence type="predicted"/>
<comment type="caution">
    <text evidence="2">The sequence shown here is derived from an EMBL/GenBank/DDBJ whole genome shotgun (WGS) entry which is preliminary data.</text>
</comment>
<evidence type="ECO:0000313" key="3">
    <source>
        <dbReference type="Proteomes" id="UP001472677"/>
    </source>
</evidence>